<sequence length="301" mass="31702">MPTPVPVKVEPETSTKLLPGACRTTVITTVSDNIRVPTSVRICPYPPFTLPIPKTSPSPTGEPSDKEVPIDEPPPTTSALLDGACVTRTTEIVSNGKTITTVTTACPYPTRKTPTITSVSIKSPTPSRKSSTEEEPTDEVPIDEPPPTTSSEVLDGACVTKTIEITSNNKPTTTVTISCPGVDRKRPMTTSKQELPKPSPIGKGIACPPSKILKFAPTCLGERKIPCRTPCSSTVTVTSTGACACIGAKQQVTGSVLGPVMCPNYCGCRTSTKWTLPAGCKTVKTKQPKPTAKEEDGYGGY</sequence>
<name>A0AAN8NTL7_9PEZI</name>
<feature type="region of interest" description="Disordered" evidence="1">
    <location>
        <begin position="107"/>
        <end position="153"/>
    </location>
</feature>
<feature type="region of interest" description="Disordered" evidence="1">
    <location>
        <begin position="176"/>
        <end position="201"/>
    </location>
</feature>
<reference evidence="2 3" key="1">
    <citation type="submission" date="2019-10" db="EMBL/GenBank/DDBJ databases">
        <authorList>
            <person name="Palmer J.M."/>
        </authorList>
    </citation>
    <scope>NUCLEOTIDE SEQUENCE [LARGE SCALE GENOMIC DNA]</scope>
    <source>
        <strain evidence="2 3">TWF506</strain>
    </source>
</reference>
<feature type="compositionally biased region" description="Acidic residues" evidence="1">
    <location>
        <begin position="133"/>
        <end position="142"/>
    </location>
</feature>
<keyword evidence="3" id="KW-1185">Reference proteome</keyword>
<dbReference type="AlphaFoldDB" id="A0AAN8NTL7"/>
<feature type="region of interest" description="Disordered" evidence="1">
    <location>
        <begin position="50"/>
        <end position="71"/>
    </location>
</feature>
<accession>A0AAN8NTL7</accession>
<feature type="compositionally biased region" description="Polar residues" evidence="1">
    <location>
        <begin position="112"/>
        <end position="129"/>
    </location>
</feature>
<gene>
    <name evidence="2" type="ORF">TWF506_005176</name>
</gene>
<organism evidence="2 3">
    <name type="scientific">Arthrobotrys conoides</name>
    <dbReference type="NCBI Taxonomy" id="74498"/>
    <lineage>
        <taxon>Eukaryota</taxon>
        <taxon>Fungi</taxon>
        <taxon>Dikarya</taxon>
        <taxon>Ascomycota</taxon>
        <taxon>Pezizomycotina</taxon>
        <taxon>Orbiliomycetes</taxon>
        <taxon>Orbiliales</taxon>
        <taxon>Orbiliaceae</taxon>
        <taxon>Arthrobotrys</taxon>
    </lineage>
</organism>
<evidence type="ECO:0000313" key="3">
    <source>
        <dbReference type="Proteomes" id="UP001307849"/>
    </source>
</evidence>
<proteinExistence type="predicted"/>
<evidence type="ECO:0000313" key="2">
    <source>
        <dbReference type="EMBL" id="KAK6518011.1"/>
    </source>
</evidence>
<evidence type="ECO:0000256" key="1">
    <source>
        <dbReference type="SAM" id="MobiDB-lite"/>
    </source>
</evidence>
<dbReference type="EMBL" id="JAVHJM010000002">
    <property type="protein sequence ID" value="KAK6518011.1"/>
    <property type="molecule type" value="Genomic_DNA"/>
</dbReference>
<protein>
    <submittedName>
        <fullName evidence="2">Uncharacterized protein</fullName>
    </submittedName>
</protein>
<dbReference type="Proteomes" id="UP001307849">
    <property type="component" value="Unassembled WGS sequence"/>
</dbReference>
<comment type="caution">
    <text evidence="2">The sequence shown here is derived from an EMBL/GenBank/DDBJ whole genome shotgun (WGS) entry which is preliminary data.</text>
</comment>